<organism evidence="2 3">
    <name type="scientific">Haloplasma contractile SSD-17B</name>
    <dbReference type="NCBI Taxonomy" id="1033810"/>
    <lineage>
        <taxon>Bacteria</taxon>
        <taxon>Bacillati</taxon>
        <taxon>Mycoplasmatota</taxon>
        <taxon>Mollicutes</taxon>
        <taxon>Haloplasmatales</taxon>
        <taxon>Haloplasmataceae</taxon>
        <taxon>Haloplasma</taxon>
    </lineage>
</organism>
<comment type="caution">
    <text evidence="2">The sequence shown here is derived from an EMBL/GenBank/DDBJ whole genome shotgun (WGS) entry which is preliminary data.</text>
</comment>
<feature type="transmembrane region" description="Helical" evidence="1">
    <location>
        <begin position="224"/>
        <end position="243"/>
    </location>
</feature>
<proteinExistence type="predicted"/>
<name>U2FPR9_9MOLU</name>
<dbReference type="AlphaFoldDB" id="U2FPR9"/>
<dbReference type="EMBL" id="AFNU02000002">
    <property type="protein sequence ID" value="ERJ13034.1"/>
    <property type="molecule type" value="Genomic_DNA"/>
</dbReference>
<dbReference type="RefSeq" id="WP_008826956.1">
    <property type="nucleotide sequence ID" value="NZ_AFNU02000002.1"/>
</dbReference>
<sequence length="245" mass="28153">MTSTKLKLLAILSMLIDHMAVVLIEQSDPIYIIMRGFGRLAFPIFAFLIAEGYVHTSNKLRYLFRLFLFALVSEIPFDLAFKGELIDFSSQNIFFTLSFGLATIYVYDQFILTELKQYGQKMTSEGNKLNPTINIVKILIGMLSIVIILLLADFIKTDYFSIGVLLIFIFYLFREHLLAKSVAFLFVNLVLSQFNIHAIQIVASLSLVLILLYNHKKGRNLKYLFYIFYPGHLLILSFLKYALTA</sequence>
<dbReference type="Proteomes" id="UP000005707">
    <property type="component" value="Unassembled WGS sequence"/>
</dbReference>
<feature type="transmembrane region" description="Helical" evidence="1">
    <location>
        <begin position="132"/>
        <end position="152"/>
    </location>
</feature>
<evidence type="ECO:0000313" key="3">
    <source>
        <dbReference type="Proteomes" id="UP000005707"/>
    </source>
</evidence>
<feature type="transmembrane region" description="Helical" evidence="1">
    <location>
        <begin position="36"/>
        <end position="56"/>
    </location>
</feature>
<dbReference type="InterPro" id="IPR008875">
    <property type="entry name" value="TraX"/>
</dbReference>
<feature type="transmembrane region" description="Helical" evidence="1">
    <location>
        <begin position="62"/>
        <end position="81"/>
    </location>
</feature>
<dbReference type="Pfam" id="PF05857">
    <property type="entry name" value="TraX"/>
    <property type="match status" value="1"/>
</dbReference>
<dbReference type="STRING" id="1033810.HLPCO_000643"/>
<gene>
    <name evidence="2" type="ORF">HLPCO_000643</name>
</gene>
<dbReference type="eggNOG" id="ENOG5031QMC">
    <property type="taxonomic scope" value="Bacteria"/>
</dbReference>
<reference evidence="2 3" key="1">
    <citation type="journal article" date="2011" name="J. Bacteriol.">
        <title>Genome sequence of Haloplasma contractile, an unusual contractile bacterium from a deep-sea anoxic brine lake.</title>
        <authorList>
            <person name="Antunes A."/>
            <person name="Alam I."/>
            <person name="El Dorry H."/>
            <person name="Siam R."/>
            <person name="Robertson A."/>
            <person name="Bajic V.B."/>
            <person name="Stingl U."/>
        </authorList>
    </citation>
    <scope>NUCLEOTIDE SEQUENCE [LARGE SCALE GENOMIC DNA]</scope>
    <source>
        <strain evidence="2 3">SSD-17B</strain>
    </source>
</reference>
<dbReference type="InParanoid" id="U2FPR9"/>
<keyword evidence="1" id="KW-1133">Transmembrane helix</keyword>
<evidence type="ECO:0000313" key="2">
    <source>
        <dbReference type="EMBL" id="ERJ13034.1"/>
    </source>
</evidence>
<keyword evidence="1" id="KW-0812">Transmembrane</keyword>
<evidence type="ECO:0000256" key="1">
    <source>
        <dbReference type="SAM" id="Phobius"/>
    </source>
</evidence>
<feature type="transmembrane region" description="Helical" evidence="1">
    <location>
        <begin position="93"/>
        <end position="112"/>
    </location>
</feature>
<protein>
    <submittedName>
        <fullName evidence="2">F pilin acetylation protein</fullName>
    </submittedName>
</protein>
<reference evidence="2 3" key="2">
    <citation type="journal article" date="2013" name="PLoS ONE">
        <title>INDIGO - INtegrated Data Warehouse of MIcrobial GenOmes with Examples from the Red Sea Extremophiles.</title>
        <authorList>
            <person name="Alam I."/>
            <person name="Antunes A."/>
            <person name="Kamau A.A."/>
            <person name="Ba Alawi W."/>
            <person name="Kalkatawi M."/>
            <person name="Stingl U."/>
            <person name="Bajic V.B."/>
        </authorList>
    </citation>
    <scope>NUCLEOTIDE SEQUENCE [LARGE SCALE GENOMIC DNA]</scope>
    <source>
        <strain evidence="2 3">SSD-17B</strain>
    </source>
</reference>
<accession>U2FPR9</accession>
<keyword evidence="1" id="KW-0472">Membrane</keyword>
<feature type="transmembrane region" description="Helical" evidence="1">
    <location>
        <begin position="159"/>
        <end position="174"/>
    </location>
</feature>
<keyword evidence="3" id="KW-1185">Reference proteome</keyword>
<feature type="transmembrane region" description="Helical" evidence="1">
    <location>
        <begin position="194"/>
        <end position="212"/>
    </location>
</feature>